<dbReference type="SUPFAM" id="SSF82607">
    <property type="entry name" value="YbaB-like"/>
    <property type="match status" value="1"/>
</dbReference>
<proteinExistence type="predicted"/>
<dbReference type="EMBL" id="JAENHP010000008">
    <property type="protein sequence ID" value="MBM2618891.1"/>
    <property type="molecule type" value="Genomic_DNA"/>
</dbReference>
<dbReference type="Proteomes" id="UP000632138">
    <property type="component" value="Unassembled WGS sequence"/>
</dbReference>
<gene>
    <name evidence="1" type="ORF">JIG36_25355</name>
</gene>
<sequence length="126" mass="13548">MFDGRDLEDAERMIDDWQAGIGARAAQARELSARLAAVRVTARSEDGLVEVTIGSTGDIVRLELAEGIRGRPAAETARAILTTLRVARRALAAEVTEVTTATVGAESEAGRAVIESYARRLREPEE</sequence>
<name>A0ABS2AI43_9ACTN</name>
<accession>A0ABS2AI43</accession>
<dbReference type="Pfam" id="PF02575">
    <property type="entry name" value="YbaB_DNA_bd"/>
    <property type="match status" value="1"/>
</dbReference>
<evidence type="ECO:0000313" key="1">
    <source>
        <dbReference type="EMBL" id="MBM2618891.1"/>
    </source>
</evidence>
<comment type="caution">
    <text evidence="1">The sequence shown here is derived from an EMBL/GenBank/DDBJ whole genome shotgun (WGS) entry which is preliminary data.</text>
</comment>
<organism evidence="1 2">
    <name type="scientific">Paractinoplanes ovalisporus</name>
    <dbReference type="NCBI Taxonomy" id="2810368"/>
    <lineage>
        <taxon>Bacteria</taxon>
        <taxon>Bacillati</taxon>
        <taxon>Actinomycetota</taxon>
        <taxon>Actinomycetes</taxon>
        <taxon>Micromonosporales</taxon>
        <taxon>Micromonosporaceae</taxon>
        <taxon>Paractinoplanes</taxon>
    </lineage>
</organism>
<protein>
    <submittedName>
        <fullName evidence="1">YbaB/EbfC family nucleoid-associated protein</fullName>
    </submittedName>
</protein>
<dbReference type="InterPro" id="IPR004401">
    <property type="entry name" value="YbaB/EbfC"/>
</dbReference>
<reference evidence="1 2" key="1">
    <citation type="submission" date="2021-01" db="EMBL/GenBank/DDBJ databases">
        <title>Actinoplanes sp. nov. LDG1-06 isolated from lichen.</title>
        <authorList>
            <person name="Saeng-In P."/>
            <person name="Phongsopitanun W."/>
            <person name="Kanchanasin P."/>
            <person name="Yuki M."/>
            <person name="Kudo T."/>
            <person name="Ohkuma M."/>
            <person name="Tanasupawat S."/>
        </authorList>
    </citation>
    <scope>NUCLEOTIDE SEQUENCE [LARGE SCALE GENOMIC DNA]</scope>
    <source>
        <strain evidence="1 2">LDG1-06</strain>
    </source>
</reference>
<dbReference type="InterPro" id="IPR036894">
    <property type="entry name" value="YbaB-like_sf"/>
</dbReference>
<dbReference type="RefSeq" id="WP_203378896.1">
    <property type="nucleotide sequence ID" value="NZ_JAENHP010000008.1"/>
</dbReference>
<keyword evidence="2" id="KW-1185">Reference proteome</keyword>
<evidence type="ECO:0000313" key="2">
    <source>
        <dbReference type="Proteomes" id="UP000632138"/>
    </source>
</evidence>
<dbReference type="Gene3D" id="3.30.1310.10">
    <property type="entry name" value="Nucleoid-associated protein YbaB-like domain"/>
    <property type="match status" value="1"/>
</dbReference>